<protein>
    <recommendedName>
        <fullName evidence="2">Endonuclease/exonuclease/phosphatase domain-containing protein</fullName>
    </recommendedName>
</protein>
<dbReference type="InterPro" id="IPR036691">
    <property type="entry name" value="Endo/exonu/phosph_ase_sf"/>
</dbReference>
<evidence type="ECO:0000256" key="1">
    <source>
        <dbReference type="SAM" id="MobiDB-lite"/>
    </source>
</evidence>
<dbReference type="OrthoDB" id="1751931at2759"/>
<dbReference type="InterPro" id="IPR005135">
    <property type="entry name" value="Endo/exonuclease/phosphatase"/>
</dbReference>
<sequence length="312" mass="35830">MQGWNFISNIQAANHCRILVGWNANKVTLQCIHSESQWITCEVVSLQTKEAITVTFVYGLNSVAERSHLWNYILHFKPATNTTPWVVMGDFNATLRPSDRQGGDTRWLKHHEDFRESINTAGIFQPPYTGVHLTWDNGQQGARTILKRLDWIFINPSLLERWPQAKAHFATRDISDYSAMTLSLSGRVKRKGTPFKFLNLWLEQDNFKEMIQDIWRPRLQGNPMEHLSANLRQVKEALKKQHARCTSHIAHRAAEAKQAWRLAQLAMDNNPTSAELREEERRYFKQVLASPMTTHPPAVSSHTALALSNPIT</sequence>
<dbReference type="Gene3D" id="3.60.10.10">
    <property type="entry name" value="Endonuclease/exonuclease/phosphatase"/>
    <property type="match status" value="1"/>
</dbReference>
<comment type="caution">
    <text evidence="3">The sequence shown here is derived from an EMBL/GenBank/DDBJ whole genome shotgun (WGS) entry which is preliminary data.</text>
</comment>
<dbReference type="PANTHER" id="PTHR33710:SF71">
    <property type="entry name" value="ENDONUCLEASE_EXONUCLEASE_PHOSPHATASE DOMAIN-CONTAINING PROTEIN"/>
    <property type="match status" value="1"/>
</dbReference>
<accession>A0A9Q0T8M7</accession>
<gene>
    <name evidence="3" type="ORF">OIU85_030376</name>
</gene>
<reference evidence="3" key="1">
    <citation type="submission" date="2022-11" db="EMBL/GenBank/DDBJ databases">
        <authorList>
            <person name="Hyden B.L."/>
            <person name="Feng K."/>
            <person name="Yates T."/>
            <person name="Jawdy S."/>
            <person name="Smart L.B."/>
            <person name="Muchero W."/>
        </authorList>
    </citation>
    <scope>NUCLEOTIDE SEQUENCE</scope>
    <source>
        <tissue evidence="3">Shoot tip</tissue>
    </source>
</reference>
<name>A0A9Q0T8M7_SALVM</name>
<dbReference type="Pfam" id="PF03372">
    <property type="entry name" value="Exo_endo_phos"/>
    <property type="match status" value="1"/>
</dbReference>
<reference evidence="3" key="2">
    <citation type="journal article" date="2023" name="Int. J. Mol. Sci.">
        <title>De Novo Assembly and Annotation of 11 Diverse Shrub Willow (Salix) Genomes Reveals Novel Gene Organization in Sex-Linked Regions.</title>
        <authorList>
            <person name="Hyden B."/>
            <person name="Feng K."/>
            <person name="Yates T.B."/>
            <person name="Jawdy S."/>
            <person name="Cereghino C."/>
            <person name="Smart L.B."/>
            <person name="Muchero W."/>
        </authorList>
    </citation>
    <scope>NUCLEOTIDE SEQUENCE [LARGE SCALE GENOMIC DNA]</scope>
    <source>
        <tissue evidence="3">Shoot tip</tissue>
    </source>
</reference>
<evidence type="ECO:0000313" key="3">
    <source>
        <dbReference type="EMBL" id="KAJ6704555.1"/>
    </source>
</evidence>
<dbReference type="GO" id="GO:0003824">
    <property type="term" value="F:catalytic activity"/>
    <property type="evidence" value="ECO:0007669"/>
    <property type="project" value="InterPro"/>
</dbReference>
<dbReference type="PANTHER" id="PTHR33710">
    <property type="entry name" value="BNAC02G09200D PROTEIN"/>
    <property type="match status" value="1"/>
</dbReference>
<feature type="domain" description="Endonuclease/exonuclease/phosphatase" evidence="2">
    <location>
        <begin position="65"/>
        <end position="169"/>
    </location>
</feature>
<dbReference type="EMBL" id="JAPFFL010000009">
    <property type="protein sequence ID" value="KAJ6704555.1"/>
    <property type="molecule type" value="Genomic_DNA"/>
</dbReference>
<organism evidence="3 4">
    <name type="scientific">Salix viminalis</name>
    <name type="common">Common osier</name>
    <name type="synonym">Basket willow</name>
    <dbReference type="NCBI Taxonomy" id="40686"/>
    <lineage>
        <taxon>Eukaryota</taxon>
        <taxon>Viridiplantae</taxon>
        <taxon>Streptophyta</taxon>
        <taxon>Embryophyta</taxon>
        <taxon>Tracheophyta</taxon>
        <taxon>Spermatophyta</taxon>
        <taxon>Magnoliopsida</taxon>
        <taxon>eudicotyledons</taxon>
        <taxon>Gunneridae</taxon>
        <taxon>Pentapetalae</taxon>
        <taxon>rosids</taxon>
        <taxon>fabids</taxon>
        <taxon>Malpighiales</taxon>
        <taxon>Salicaceae</taxon>
        <taxon>Saliceae</taxon>
        <taxon>Salix</taxon>
    </lineage>
</organism>
<evidence type="ECO:0000259" key="2">
    <source>
        <dbReference type="Pfam" id="PF03372"/>
    </source>
</evidence>
<dbReference type="SUPFAM" id="SSF56219">
    <property type="entry name" value="DNase I-like"/>
    <property type="match status" value="1"/>
</dbReference>
<dbReference type="Proteomes" id="UP001151529">
    <property type="component" value="Chromosome 3"/>
</dbReference>
<dbReference type="AlphaFoldDB" id="A0A9Q0T8M7"/>
<keyword evidence="4" id="KW-1185">Reference proteome</keyword>
<feature type="region of interest" description="Disordered" evidence="1">
    <location>
        <begin position="293"/>
        <end position="312"/>
    </location>
</feature>
<evidence type="ECO:0000313" key="4">
    <source>
        <dbReference type="Proteomes" id="UP001151529"/>
    </source>
</evidence>
<proteinExistence type="predicted"/>